<comment type="similarity">
    <text evidence="1">Belongs to the bleomycin resistance protein family.</text>
</comment>
<proteinExistence type="inferred from homology"/>
<evidence type="ECO:0000256" key="2">
    <source>
        <dbReference type="ARBA" id="ARBA00021572"/>
    </source>
</evidence>
<dbReference type="RefSeq" id="WP_317490614.1">
    <property type="nucleotide sequence ID" value="NZ_CP136051.1"/>
</dbReference>
<dbReference type="Gene3D" id="3.10.180.10">
    <property type="entry name" value="2,3-Dihydroxybiphenyl 1,2-Dioxygenase, domain 1"/>
    <property type="match status" value="1"/>
</dbReference>
<name>A0ABZ0IT78_9BACT</name>
<dbReference type="Proteomes" id="UP001302349">
    <property type="component" value="Chromosome"/>
</dbReference>
<protein>
    <recommendedName>
        <fullName evidence="2">Bleomycin resistance protein</fullName>
    </recommendedName>
</protein>
<dbReference type="InterPro" id="IPR029068">
    <property type="entry name" value="Glyas_Bleomycin-R_OHBP_Dase"/>
</dbReference>
<accession>A0ABZ0IT78</accession>
<dbReference type="EMBL" id="CP136051">
    <property type="protein sequence ID" value="WOK07966.1"/>
    <property type="molecule type" value="Genomic_DNA"/>
</dbReference>
<evidence type="ECO:0000256" key="1">
    <source>
        <dbReference type="ARBA" id="ARBA00011051"/>
    </source>
</evidence>
<dbReference type="CDD" id="cd08349">
    <property type="entry name" value="BLMA_like"/>
    <property type="match status" value="1"/>
</dbReference>
<gene>
    <name evidence="5" type="ORF">RT717_04895</name>
</gene>
<evidence type="ECO:0000313" key="5">
    <source>
        <dbReference type="EMBL" id="WOK07966.1"/>
    </source>
</evidence>
<organism evidence="5 6">
    <name type="scientific">Imperialibacter roseus</name>
    <dbReference type="NCBI Taxonomy" id="1324217"/>
    <lineage>
        <taxon>Bacteria</taxon>
        <taxon>Pseudomonadati</taxon>
        <taxon>Bacteroidota</taxon>
        <taxon>Cytophagia</taxon>
        <taxon>Cytophagales</taxon>
        <taxon>Flammeovirgaceae</taxon>
        <taxon>Imperialibacter</taxon>
    </lineage>
</organism>
<feature type="domain" description="VOC" evidence="4">
    <location>
        <begin position="1"/>
        <end position="115"/>
    </location>
</feature>
<dbReference type="InterPro" id="IPR000335">
    <property type="entry name" value="Bleomycin-R"/>
</dbReference>
<sequence length="117" mass="13479">MLTSVVPKLPFINKQQTVDFYVNQLGFTVRSDYGDYLIMDKDGVELHFFSFPTIVPAKSDFMIYVRVSEGIEKLYDGYLHSMPTFRVTPLLTQPWGQKEFSISDPNGTLLTFGQAWR</sequence>
<evidence type="ECO:0000313" key="6">
    <source>
        <dbReference type="Proteomes" id="UP001302349"/>
    </source>
</evidence>
<dbReference type="PROSITE" id="PS51819">
    <property type="entry name" value="VOC"/>
    <property type="match status" value="1"/>
</dbReference>
<dbReference type="SUPFAM" id="SSF54593">
    <property type="entry name" value="Glyoxalase/Bleomycin resistance protein/Dihydroxybiphenyl dioxygenase"/>
    <property type="match status" value="1"/>
</dbReference>
<evidence type="ECO:0000259" key="4">
    <source>
        <dbReference type="PROSITE" id="PS51819"/>
    </source>
</evidence>
<evidence type="ECO:0000256" key="3">
    <source>
        <dbReference type="ARBA" id="ARBA00023251"/>
    </source>
</evidence>
<keyword evidence="3" id="KW-0046">Antibiotic resistance</keyword>
<dbReference type="InterPro" id="IPR004360">
    <property type="entry name" value="Glyas_Fos-R_dOase_dom"/>
</dbReference>
<dbReference type="Pfam" id="PF00903">
    <property type="entry name" value="Glyoxalase"/>
    <property type="match status" value="1"/>
</dbReference>
<reference evidence="5 6" key="1">
    <citation type="journal article" date="2023" name="Microbiol. Resour. Announc.">
        <title>Complete Genome Sequence of Imperialibacter roseus strain P4T.</title>
        <authorList>
            <person name="Tizabi D.R."/>
            <person name="Bachvaroff T."/>
            <person name="Hill R.T."/>
        </authorList>
    </citation>
    <scope>NUCLEOTIDE SEQUENCE [LARGE SCALE GENOMIC DNA]</scope>
    <source>
        <strain evidence="5 6">P4T</strain>
    </source>
</reference>
<dbReference type="InterPro" id="IPR037523">
    <property type="entry name" value="VOC_core"/>
</dbReference>
<keyword evidence="6" id="KW-1185">Reference proteome</keyword>